<dbReference type="GO" id="GO:0005524">
    <property type="term" value="F:ATP binding"/>
    <property type="evidence" value="ECO:0007669"/>
    <property type="project" value="UniProtKB-KW"/>
</dbReference>
<protein>
    <recommendedName>
        <fullName evidence="1">ATP-dependent DNA helicase</fullName>
        <ecNumber evidence="1">5.6.2.3</ecNumber>
    </recommendedName>
</protein>
<keyword evidence="1" id="KW-0378">Hydrolase</keyword>
<proteinExistence type="inferred from homology"/>
<name>A0AA86VSY0_9FABA</name>
<dbReference type="Gramene" id="rna-AYBTSS11_LOCUS20308">
    <property type="protein sequence ID" value="CAJ1964429.1"/>
    <property type="gene ID" value="gene-AYBTSS11_LOCUS20308"/>
</dbReference>
<keyword evidence="1" id="KW-0233">DNA recombination</keyword>
<evidence type="ECO:0000313" key="4">
    <source>
        <dbReference type="Proteomes" id="UP001189624"/>
    </source>
</evidence>
<evidence type="ECO:0000313" key="3">
    <source>
        <dbReference type="EMBL" id="CAJ1964429.1"/>
    </source>
</evidence>
<sequence length="165" mass="18028">MGNPQRPTRRRKALKVFNLVAVGAADRNVTISAGTGKALLLEGIIKFLNRLHVPSRIKVTGFTGVPALPLKGCLLEWGKFEVLVIDDISMMSAKPFDSLQFVASGVRGVDETLGGIQLDVSGDFFQLPPMVSNKDYCSQGVMYAIEAECWNRSLDLEGQLKRVFG</sequence>
<dbReference type="GO" id="GO:0016787">
    <property type="term" value="F:hydrolase activity"/>
    <property type="evidence" value="ECO:0007669"/>
    <property type="project" value="UniProtKB-KW"/>
</dbReference>
<comment type="similarity">
    <text evidence="1">Belongs to the helicase family.</text>
</comment>
<dbReference type="EMBL" id="OY731403">
    <property type="protein sequence ID" value="CAJ1964429.1"/>
    <property type="molecule type" value="Genomic_DNA"/>
</dbReference>
<dbReference type="EC" id="5.6.2.3" evidence="1"/>
<evidence type="ECO:0000259" key="2">
    <source>
        <dbReference type="Pfam" id="PF05970"/>
    </source>
</evidence>
<evidence type="ECO:0000256" key="1">
    <source>
        <dbReference type="RuleBase" id="RU363044"/>
    </source>
</evidence>
<comment type="cofactor">
    <cofactor evidence="1">
        <name>Mg(2+)</name>
        <dbReference type="ChEBI" id="CHEBI:18420"/>
    </cofactor>
</comment>
<dbReference type="InterPro" id="IPR010285">
    <property type="entry name" value="DNA_helicase_pif1-like_DEAD"/>
</dbReference>
<accession>A0AA86VSY0</accession>
<dbReference type="GO" id="GO:0006281">
    <property type="term" value="P:DNA repair"/>
    <property type="evidence" value="ECO:0007669"/>
    <property type="project" value="UniProtKB-KW"/>
</dbReference>
<dbReference type="AlphaFoldDB" id="A0AA86VSY0"/>
<keyword evidence="1" id="KW-0547">Nucleotide-binding</keyword>
<dbReference type="Pfam" id="PF05970">
    <property type="entry name" value="PIF1"/>
    <property type="match status" value="1"/>
</dbReference>
<keyword evidence="1" id="KW-0347">Helicase</keyword>
<gene>
    <name evidence="3" type="ORF">AYBTSS11_LOCUS20308</name>
</gene>
<keyword evidence="1" id="KW-0227">DNA damage</keyword>
<dbReference type="SUPFAM" id="SSF52540">
    <property type="entry name" value="P-loop containing nucleoside triphosphate hydrolases"/>
    <property type="match status" value="1"/>
</dbReference>
<feature type="domain" description="DNA helicase Pif1-like DEAD-box helicase" evidence="2">
    <location>
        <begin position="77"/>
        <end position="152"/>
    </location>
</feature>
<dbReference type="InterPro" id="IPR027417">
    <property type="entry name" value="P-loop_NTPase"/>
</dbReference>
<keyword evidence="4" id="KW-1185">Reference proteome</keyword>
<dbReference type="GO" id="GO:0006310">
    <property type="term" value="P:DNA recombination"/>
    <property type="evidence" value="ECO:0007669"/>
    <property type="project" value="UniProtKB-KW"/>
</dbReference>
<dbReference type="Proteomes" id="UP001189624">
    <property type="component" value="Chromosome 6"/>
</dbReference>
<dbReference type="GO" id="GO:0000723">
    <property type="term" value="P:telomere maintenance"/>
    <property type="evidence" value="ECO:0007669"/>
    <property type="project" value="InterPro"/>
</dbReference>
<keyword evidence="1" id="KW-0234">DNA repair</keyword>
<dbReference type="Gene3D" id="3.40.50.300">
    <property type="entry name" value="P-loop containing nucleotide triphosphate hydrolases"/>
    <property type="match status" value="1"/>
</dbReference>
<dbReference type="GO" id="GO:0043139">
    <property type="term" value="F:5'-3' DNA helicase activity"/>
    <property type="evidence" value="ECO:0007669"/>
    <property type="project" value="UniProtKB-EC"/>
</dbReference>
<comment type="catalytic activity">
    <reaction evidence="1">
        <text>ATP + H2O = ADP + phosphate + H(+)</text>
        <dbReference type="Rhea" id="RHEA:13065"/>
        <dbReference type="ChEBI" id="CHEBI:15377"/>
        <dbReference type="ChEBI" id="CHEBI:15378"/>
        <dbReference type="ChEBI" id="CHEBI:30616"/>
        <dbReference type="ChEBI" id="CHEBI:43474"/>
        <dbReference type="ChEBI" id="CHEBI:456216"/>
        <dbReference type="EC" id="5.6.2.3"/>
    </reaction>
</comment>
<reference evidence="3" key="1">
    <citation type="submission" date="2023-10" db="EMBL/GenBank/DDBJ databases">
        <authorList>
            <person name="Domelevo Entfellner J.-B."/>
        </authorList>
    </citation>
    <scope>NUCLEOTIDE SEQUENCE</scope>
</reference>
<keyword evidence="1" id="KW-0067">ATP-binding</keyword>
<organism evidence="3 4">
    <name type="scientific">Sphenostylis stenocarpa</name>
    <dbReference type="NCBI Taxonomy" id="92480"/>
    <lineage>
        <taxon>Eukaryota</taxon>
        <taxon>Viridiplantae</taxon>
        <taxon>Streptophyta</taxon>
        <taxon>Embryophyta</taxon>
        <taxon>Tracheophyta</taxon>
        <taxon>Spermatophyta</taxon>
        <taxon>Magnoliopsida</taxon>
        <taxon>eudicotyledons</taxon>
        <taxon>Gunneridae</taxon>
        <taxon>Pentapetalae</taxon>
        <taxon>rosids</taxon>
        <taxon>fabids</taxon>
        <taxon>Fabales</taxon>
        <taxon>Fabaceae</taxon>
        <taxon>Papilionoideae</taxon>
        <taxon>50 kb inversion clade</taxon>
        <taxon>NPAAA clade</taxon>
        <taxon>indigoferoid/millettioid clade</taxon>
        <taxon>Phaseoleae</taxon>
        <taxon>Sphenostylis</taxon>
    </lineage>
</organism>